<protein>
    <submittedName>
        <fullName evidence="2">Uncharacterized protein</fullName>
    </submittedName>
</protein>
<evidence type="ECO:0000313" key="3">
    <source>
        <dbReference type="Proteomes" id="UP001151760"/>
    </source>
</evidence>
<name>A0ABQ5F9G1_9ASTR</name>
<dbReference type="EMBL" id="BQNB010017121">
    <property type="protein sequence ID" value="GJT59565.1"/>
    <property type="molecule type" value="Genomic_DNA"/>
</dbReference>
<gene>
    <name evidence="2" type="ORF">Tco_1003098</name>
</gene>
<keyword evidence="3" id="KW-1185">Reference proteome</keyword>
<feature type="coiled-coil region" evidence="1">
    <location>
        <begin position="254"/>
        <end position="281"/>
    </location>
</feature>
<comment type="caution">
    <text evidence="2">The sequence shown here is derived from an EMBL/GenBank/DDBJ whole genome shotgun (WGS) entry which is preliminary data.</text>
</comment>
<keyword evidence="1" id="KW-0175">Coiled coil</keyword>
<proteinExistence type="predicted"/>
<accession>A0ABQ5F9G1</accession>
<dbReference type="Proteomes" id="UP001151760">
    <property type="component" value="Unassembled WGS sequence"/>
</dbReference>
<reference evidence="2" key="2">
    <citation type="submission" date="2022-01" db="EMBL/GenBank/DDBJ databases">
        <authorList>
            <person name="Yamashiro T."/>
            <person name="Shiraishi A."/>
            <person name="Satake H."/>
            <person name="Nakayama K."/>
        </authorList>
    </citation>
    <scope>NUCLEOTIDE SEQUENCE</scope>
</reference>
<reference evidence="2" key="1">
    <citation type="journal article" date="2022" name="Int. J. Mol. Sci.">
        <title>Draft Genome of Tanacetum Coccineum: Genomic Comparison of Closely Related Tanacetum-Family Plants.</title>
        <authorList>
            <person name="Yamashiro T."/>
            <person name="Shiraishi A."/>
            <person name="Nakayama K."/>
            <person name="Satake H."/>
        </authorList>
    </citation>
    <scope>NUCLEOTIDE SEQUENCE</scope>
</reference>
<evidence type="ECO:0000256" key="1">
    <source>
        <dbReference type="SAM" id="Coils"/>
    </source>
</evidence>
<organism evidence="2 3">
    <name type="scientific">Tanacetum coccineum</name>
    <dbReference type="NCBI Taxonomy" id="301880"/>
    <lineage>
        <taxon>Eukaryota</taxon>
        <taxon>Viridiplantae</taxon>
        <taxon>Streptophyta</taxon>
        <taxon>Embryophyta</taxon>
        <taxon>Tracheophyta</taxon>
        <taxon>Spermatophyta</taxon>
        <taxon>Magnoliopsida</taxon>
        <taxon>eudicotyledons</taxon>
        <taxon>Gunneridae</taxon>
        <taxon>Pentapetalae</taxon>
        <taxon>asterids</taxon>
        <taxon>campanulids</taxon>
        <taxon>Asterales</taxon>
        <taxon>Asteraceae</taxon>
        <taxon>Asteroideae</taxon>
        <taxon>Anthemideae</taxon>
        <taxon>Anthemidinae</taxon>
        <taxon>Tanacetum</taxon>
    </lineage>
</organism>
<evidence type="ECO:0000313" key="2">
    <source>
        <dbReference type="EMBL" id="GJT59565.1"/>
    </source>
</evidence>
<sequence>MNPLFSNNHHERTYHEQPEIINSTIGDDQITSNIIFDDPNVELNDGSVEHDKNAHGSYDNELEQLARNAYKEAEKQQILAQKNLKLYDASYLHSSTVHLNVCDTEKIREDATKSQIKMGKKLKDPIAIEKKQNFRPIDYGKLNNLYETFVPQVELSLEQKYFSSASITFENSTSASISSSPPVTMPSSKVTTILDYLHMVFKAIQTEFLEEVKAMMDVFESMESDLDATWKQNEILNDQLLEATLKHDVEKCVLMCSDSMNNDLNNEIEKVKRESIDVQKNLLK</sequence>